<gene>
    <name evidence="2" type="ORF">SPIL2461_LOCUS13850</name>
</gene>
<evidence type="ECO:0000313" key="3">
    <source>
        <dbReference type="Proteomes" id="UP000649617"/>
    </source>
</evidence>
<protein>
    <submittedName>
        <fullName evidence="2">Uncharacterized protein</fullName>
    </submittedName>
</protein>
<evidence type="ECO:0000313" key="2">
    <source>
        <dbReference type="EMBL" id="CAE7527044.1"/>
    </source>
</evidence>
<comment type="caution">
    <text evidence="2">The sequence shown here is derived from an EMBL/GenBank/DDBJ whole genome shotgun (WGS) entry which is preliminary data.</text>
</comment>
<organism evidence="2 3">
    <name type="scientific">Symbiodinium pilosum</name>
    <name type="common">Dinoflagellate</name>
    <dbReference type="NCBI Taxonomy" id="2952"/>
    <lineage>
        <taxon>Eukaryota</taxon>
        <taxon>Sar</taxon>
        <taxon>Alveolata</taxon>
        <taxon>Dinophyceae</taxon>
        <taxon>Suessiales</taxon>
        <taxon>Symbiodiniaceae</taxon>
        <taxon>Symbiodinium</taxon>
    </lineage>
</organism>
<evidence type="ECO:0000256" key="1">
    <source>
        <dbReference type="SAM" id="MobiDB-lite"/>
    </source>
</evidence>
<reference evidence="2" key="1">
    <citation type="submission" date="2021-02" db="EMBL/GenBank/DDBJ databases">
        <authorList>
            <person name="Dougan E. K."/>
            <person name="Rhodes N."/>
            <person name="Thang M."/>
            <person name="Chan C."/>
        </authorList>
    </citation>
    <scope>NUCLEOTIDE SEQUENCE</scope>
</reference>
<proteinExistence type="predicted"/>
<name>A0A812TAM9_SYMPI</name>
<sequence>MQPGEQAANWPGCVPCKRALDNICKQASRQGEKAQKYVAEARADDSKLQAMLASYKDLCPETTEEGCSQVGRKCGTWSLVKYVETVTAASGLIKDIVGEMMFEKMFMEFAQTTRGGRVREEEAAAKWLEYMDEIKKGNPDVLYDHGGPSAKIRVWVKTGDVLTWRSSYMKEKNVEMEGDSVRKGTFDDVDRLRGELTRNHAKDMGFGEVAAALCRNENAFAGNDGFILNVLDLQQDVECDEDDADNEAQSSKKPEEAKEEVWVERDRVVSSSVRFFTAQMKTFEDKALEQLKKQRQAKAELLTELPDSAKVDFTGEMKILEVRLEAIELCFEEKNADKIKQFIARFSTPSDADASMASSPLQLGQCPPCESYAKLRPVSDAVEVIQKFHTATLPKHIKEQLKRQKLKAAVAEVKKAAKEDVKETVAIFDQGVAAASQISRITFAEAAGKLKDFDLSAPVVIEAKDILSDALKSPIEDDDATAAWNFAAKVMELFKES</sequence>
<dbReference type="OrthoDB" id="420257at2759"/>
<dbReference type="EMBL" id="CAJNIZ010030952">
    <property type="protein sequence ID" value="CAE7527044.1"/>
    <property type="molecule type" value="Genomic_DNA"/>
</dbReference>
<accession>A0A812TAM9</accession>
<feature type="compositionally biased region" description="Basic and acidic residues" evidence="1">
    <location>
        <begin position="250"/>
        <end position="259"/>
    </location>
</feature>
<feature type="non-terminal residue" evidence="2">
    <location>
        <position position="1"/>
    </location>
</feature>
<keyword evidence="3" id="KW-1185">Reference proteome</keyword>
<feature type="region of interest" description="Disordered" evidence="1">
    <location>
        <begin position="240"/>
        <end position="259"/>
    </location>
</feature>
<dbReference type="Proteomes" id="UP000649617">
    <property type="component" value="Unassembled WGS sequence"/>
</dbReference>
<dbReference type="AlphaFoldDB" id="A0A812TAM9"/>